<dbReference type="Proteomes" id="UP001057998">
    <property type="component" value="Chromosome 2"/>
</dbReference>
<evidence type="ECO:0000256" key="1">
    <source>
        <dbReference type="SAM" id="SignalP"/>
    </source>
</evidence>
<organism evidence="2 3">
    <name type="scientific">Photobacterium atrarenae</name>
    <dbReference type="NCBI Taxonomy" id="865757"/>
    <lineage>
        <taxon>Bacteria</taxon>
        <taxon>Pseudomonadati</taxon>
        <taxon>Pseudomonadota</taxon>
        <taxon>Gammaproteobacteria</taxon>
        <taxon>Vibrionales</taxon>
        <taxon>Vibrionaceae</taxon>
        <taxon>Photobacterium</taxon>
    </lineage>
</organism>
<keyword evidence="3" id="KW-1185">Reference proteome</keyword>
<reference evidence="2" key="1">
    <citation type="submission" date="2022-07" db="EMBL/GenBank/DDBJ databases">
        <title>Genome sequencing of Photobacterium atrarenae GJH2-4.</title>
        <authorList>
            <person name="Park S.-J."/>
        </authorList>
    </citation>
    <scope>NUCLEOTIDE SEQUENCE</scope>
    <source>
        <strain evidence="2">GJH2-4</strain>
    </source>
</reference>
<feature type="chain" id="PRO_5045306925" evidence="1">
    <location>
        <begin position="21"/>
        <end position="410"/>
    </location>
</feature>
<keyword evidence="1" id="KW-0732">Signal</keyword>
<dbReference type="InterPro" id="IPR021452">
    <property type="entry name" value="DUF3103"/>
</dbReference>
<evidence type="ECO:0000313" key="2">
    <source>
        <dbReference type="EMBL" id="UTV30262.1"/>
    </source>
</evidence>
<protein>
    <submittedName>
        <fullName evidence="2">DUF3103 domain-containing protein</fullName>
    </submittedName>
</protein>
<dbReference type="RefSeq" id="WP_255391607.1">
    <property type="nucleotide sequence ID" value="NZ_CP101509.1"/>
</dbReference>
<sequence>MNLALPLAVTAGIFSASAMAAPASPAPFSPMTTAPASVISGSASPMAVSTAEAKRTLALSLSQQYQQLAPVLHDKINQYQLNAPLNELKQNKRAAPFARSMMAVDKALRAEKGIEEYTDSIMELRLADQSMLARWQAGQSPLFAWEPEGNDQHWNYIEAYDIDGNIHLLDVHEVPERPVLVVDTNSRQELEAGIRAMNDEIKRLQGEKYPDTAPRSMALQSFSAADNGFETQAEVPSISTTVLTKIRLKDDQEPWISGKAEVYAIVTGVNPTRDEPVLDIIDMPYLDYSETDYSPNQVLIHWQRYRWSAADMLLMEKDDGTNYKDLARALLEVATAALKAIPDPEVQAYAVIPQLTGKVLEAIPDSWATNDDDFIDVYYTLRQGVTYTDYAAAGNNATATFTPLTIDPTQ</sequence>
<dbReference type="EMBL" id="CP101509">
    <property type="protein sequence ID" value="UTV30262.1"/>
    <property type="molecule type" value="Genomic_DNA"/>
</dbReference>
<name>A0ABY5GLS0_9GAMM</name>
<proteinExistence type="predicted"/>
<dbReference type="Pfam" id="PF11301">
    <property type="entry name" value="DUF3103"/>
    <property type="match status" value="1"/>
</dbReference>
<accession>A0ABY5GLS0</accession>
<feature type="signal peptide" evidence="1">
    <location>
        <begin position="1"/>
        <end position="20"/>
    </location>
</feature>
<evidence type="ECO:0000313" key="3">
    <source>
        <dbReference type="Proteomes" id="UP001057998"/>
    </source>
</evidence>
<gene>
    <name evidence="2" type="ORF">NNL38_16925</name>
</gene>